<dbReference type="Pfam" id="PF03473">
    <property type="entry name" value="MOSC"/>
    <property type="match status" value="1"/>
</dbReference>
<evidence type="ECO:0000313" key="2">
    <source>
        <dbReference type="EMBL" id="KOY16974.1"/>
    </source>
</evidence>
<sequence length="231" mass="25680">MTLTHNRKPDESKTAVLAVNVGQLQALPGQKREVLSGIVKHPISSPVFLSFTGMTGDAQADLEHHGGPDKAVCVYDYSRYPALEQLLDRKLDWGACGENLTVEGCMEDEVRIGDVYELGEAKVQVSQPRQPCFKLGARYDYKELPVYFQESGHTGFYFRVLQEGEVTLSAPFRRISTDPASMTILEANRIMHQGKHDAVGMRALLAISTLADSWKQSLLKRLAKLETAELD</sequence>
<feature type="domain" description="MOSC" evidence="1">
    <location>
        <begin position="41"/>
        <end position="175"/>
    </location>
</feature>
<dbReference type="Pfam" id="PF03475">
    <property type="entry name" value="YiiM_3-alpha"/>
    <property type="match status" value="1"/>
</dbReference>
<gene>
    <name evidence="2" type="ORF">AMS66_08950</name>
</gene>
<proteinExistence type="predicted"/>
<evidence type="ECO:0000313" key="3">
    <source>
        <dbReference type="Proteomes" id="UP000037688"/>
    </source>
</evidence>
<accession>A0A0N0C5A9</accession>
<dbReference type="GO" id="GO:0003824">
    <property type="term" value="F:catalytic activity"/>
    <property type="evidence" value="ECO:0007669"/>
    <property type="project" value="InterPro"/>
</dbReference>
<keyword evidence="3" id="KW-1185">Reference proteome</keyword>
<dbReference type="InterPro" id="IPR011037">
    <property type="entry name" value="Pyrv_Knase-like_insert_dom_sf"/>
</dbReference>
<dbReference type="SUPFAM" id="SSF50800">
    <property type="entry name" value="PK beta-barrel domain-like"/>
    <property type="match status" value="1"/>
</dbReference>
<dbReference type="GO" id="GO:0030151">
    <property type="term" value="F:molybdenum ion binding"/>
    <property type="evidence" value="ECO:0007669"/>
    <property type="project" value="InterPro"/>
</dbReference>
<name>A0A0N0C5A9_9BACL</name>
<protein>
    <submittedName>
        <fullName evidence="2">Sulfurase</fullName>
    </submittedName>
</protein>
<dbReference type="RefSeq" id="WP_053780455.1">
    <property type="nucleotide sequence ID" value="NZ_LITU01000050.1"/>
</dbReference>
<reference evidence="2 3" key="1">
    <citation type="submission" date="2015-08" db="EMBL/GenBank/DDBJ databases">
        <title>Draft genome sequence of cellulolytic and xylanolytic Paenibacillus sp. A59, isolated from a decaying forest soil from Patagonia, Argentina.</title>
        <authorList>
            <person name="Ghio S."/>
            <person name="Caceres A.M."/>
            <person name="Talia P."/>
            <person name="Grasso D."/>
            <person name="Campos E."/>
        </authorList>
    </citation>
    <scope>NUCLEOTIDE SEQUENCE [LARGE SCALE GENOMIC DNA]</scope>
    <source>
        <strain evidence="2 3">A59</strain>
    </source>
</reference>
<dbReference type="GO" id="GO:0030170">
    <property type="term" value="F:pyridoxal phosphate binding"/>
    <property type="evidence" value="ECO:0007669"/>
    <property type="project" value="InterPro"/>
</dbReference>
<dbReference type="Gene3D" id="2.40.33.20">
    <property type="entry name" value="PK beta-barrel domain-like"/>
    <property type="match status" value="1"/>
</dbReference>
<dbReference type="InterPro" id="IPR005163">
    <property type="entry name" value="Tri_helical_YiiM-like"/>
</dbReference>
<organism evidence="2 3">
    <name type="scientific">Paenibacillus xylanivorans</name>
    <dbReference type="NCBI Taxonomy" id="1705561"/>
    <lineage>
        <taxon>Bacteria</taxon>
        <taxon>Bacillati</taxon>
        <taxon>Bacillota</taxon>
        <taxon>Bacilli</taxon>
        <taxon>Bacillales</taxon>
        <taxon>Paenibacillaceae</taxon>
        <taxon>Paenibacillus</taxon>
    </lineage>
</organism>
<dbReference type="Proteomes" id="UP000037688">
    <property type="component" value="Unassembled WGS sequence"/>
</dbReference>
<dbReference type="EMBL" id="LITU01000050">
    <property type="protein sequence ID" value="KOY16974.1"/>
    <property type="molecule type" value="Genomic_DNA"/>
</dbReference>
<dbReference type="AlphaFoldDB" id="A0A0N0C5A9"/>
<evidence type="ECO:0000259" key="1">
    <source>
        <dbReference type="PROSITE" id="PS51340"/>
    </source>
</evidence>
<dbReference type="PANTHER" id="PTHR30212">
    <property type="entry name" value="PROTEIN YIIM"/>
    <property type="match status" value="1"/>
</dbReference>
<dbReference type="InterPro" id="IPR052353">
    <property type="entry name" value="Benzoxazolinone_Detox_Enz"/>
</dbReference>
<dbReference type="PATRIC" id="fig|1705561.3.peg.1628"/>
<dbReference type="PROSITE" id="PS51340">
    <property type="entry name" value="MOSC"/>
    <property type="match status" value="1"/>
</dbReference>
<dbReference type="OrthoDB" id="9786134at2"/>
<dbReference type="InterPro" id="IPR005302">
    <property type="entry name" value="MoCF_Sase_C"/>
</dbReference>
<dbReference type="PANTHER" id="PTHR30212:SF4">
    <property type="entry name" value="MOSC DOMAIN-CONTAINING PROTEIN"/>
    <property type="match status" value="1"/>
</dbReference>
<comment type="caution">
    <text evidence="2">The sequence shown here is derived from an EMBL/GenBank/DDBJ whole genome shotgun (WGS) entry which is preliminary data.</text>
</comment>